<dbReference type="AlphaFoldDB" id="A0A1J9UCY8"/>
<feature type="binding site" evidence="5">
    <location>
        <position position="82"/>
    </location>
    <ligand>
        <name>Zn(2+)</name>
        <dbReference type="ChEBI" id="CHEBI:29105"/>
        <label>1</label>
        <note>catalytic</note>
    </ligand>
</feature>
<feature type="active site" description="Proton donor" evidence="3">
    <location>
        <position position="81"/>
    </location>
</feature>
<dbReference type="PROSITE" id="PS00602">
    <property type="entry name" value="ALDOLASE_CLASS_II_1"/>
    <property type="match status" value="1"/>
</dbReference>
<dbReference type="GeneID" id="87593607"/>
<dbReference type="NCBIfam" id="NF009374">
    <property type="entry name" value="PRK12737.1"/>
    <property type="match status" value="1"/>
</dbReference>
<comment type="cofactor">
    <cofactor evidence="5">
        <name>Zn(2+)</name>
        <dbReference type="ChEBI" id="CHEBI:29105"/>
    </cofactor>
    <text evidence="5">Binds 2 Zn(2+) ions per subunit. One is catalytic and the other provides a structural contribution.</text>
</comment>
<proteinExistence type="predicted"/>
<keyword evidence="5" id="KW-0862">Zinc</keyword>
<name>A0A1J9UCY8_9BACI</name>
<evidence type="ECO:0000256" key="3">
    <source>
        <dbReference type="PIRSR" id="PIRSR001359-1"/>
    </source>
</evidence>
<keyword evidence="5" id="KW-0479">Metal-binding</keyword>
<evidence type="ECO:0000256" key="4">
    <source>
        <dbReference type="PIRSR" id="PIRSR001359-2"/>
    </source>
</evidence>
<feature type="binding site" evidence="5">
    <location>
        <position position="177"/>
    </location>
    <ligand>
        <name>Zn(2+)</name>
        <dbReference type="ChEBI" id="CHEBI:29105"/>
        <label>1</label>
        <note>catalytic</note>
    </ligand>
</feature>
<dbReference type="PIRSF" id="PIRSF001359">
    <property type="entry name" value="F_bP_aldolase_II"/>
    <property type="match status" value="1"/>
</dbReference>
<accession>A0A1J9UCY8</accession>
<sequence length="281" mass="31371">MLVSTQFILRNAQECGYAVPAFNIHNLETLKAVVETAVELRSPVIIAATPGTIKYMGKEIVVNMIEAARTRYDVPISLHLDHHEDIEDIKSCIDLGVRSVMIDASHHSFEENIQIVQEVVSYAKQYEATVEAELGQLSGIEENIVVENSIYTDPYQAKEFVERTNIDSLAVAIGTAHGLYKGEPKLDLQRLADIQKQVDIPLVLHGASGLSDSLVQETIRLGICKVNIATELKIAFVTALRNYLQTHPEENDPRKYFADAIVEMKRVVADKIKMCKSLNRI</sequence>
<reference evidence="6 7" key="1">
    <citation type="submission" date="2016-06" db="EMBL/GenBank/DDBJ databases">
        <title>First insights into the genetic diversity and population structure of in the Bacillus cereus group bacteria from diverse marine environments.</title>
        <authorList>
            <person name="Liu Y."/>
            <person name="Lai Q."/>
            <person name="Shao Z."/>
        </authorList>
    </citation>
    <scope>NUCLEOTIDE SEQUENCE [LARGE SCALE GENOMIC DNA]</scope>
    <source>
        <strain evidence="6 7">NH24A2</strain>
    </source>
</reference>
<dbReference type="InterPro" id="IPR000771">
    <property type="entry name" value="FBA_II"/>
</dbReference>
<feature type="binding site" evidence="5">
    <location>
        <position position="133"/>
    </location>
    <ligand>
        <name>Zn(2+)</name>
        <dbReference type="ChEBI" id="CHEBI:29105"/>
        <label>2</label>
    </ligand>
</feature>
<evidence type="ECO:0000256" key="5">
    <source>
        <dbReference type="PIRSR" id="PIRSR001359-3"/>
    </source>
</evidence>
<dbReference type="EMBL" id="MAOI01000087">
    <property type="protein sequence ID" value="OJD76504.1"/>
    <property type="molecule type" value="Genomic_DNA"/>
</dbReference>
<dbReference type="NCBIfam" id="NF006626">
    <property type="entry name" value="PRK09195.1"/>
    <property type="match status" value="1"/>
</dbReference>
<organism evidence="6 7">
    <name type="scientific">Bacillus paramycoides</name>
    <dbReference type="NCBI Taxonomy" id="2026194"/>
    <lineage>
        <taxon>Bacteria</taxon>
        <taxon>Bacillati</taxon>
        <taxon>Bacillota</taxon>
        <taxon>Bacilli</taxon>
        <taxon>Bacillales</taxon>
        <taxon>Bacillaceae</taxon>
        <taxon>Bacillus</taxon>
        <taxon>Bacillus cereus group</taxon>
    </lineage>
</organism>
<evidence type="ECO:0000256" key="2">
    <source>
        <dbReference type="ARBA" id="ARBA00032933"/>
    </source>
</evidence>
<feature type="binding site" evidence="5">
    <location>
        <position position="205"/>
    </location>
    <ligand>
        <name>Zn(2+)</name>
        <dbReference type="ChEBI" id="CHEBI:29105"/>
        <label>1</label>
        <note>catalytic</note>
    </ligand>
</feature>
<dbReference type="SUPFAM" id="SSF51569">
    <property type="entry name" value="Aldolase"/>
    <property type="match status" value="1"/>
</dbReference>
<protein>
    <recommendedName>
        <fullName evidence="2">D-tagatose-bisphosphate aldolase class II</fullName>
    </recommendedName>
    <alternativeName>
        <fullName evidence="1">Tagatose-bisphosphate aldolase</fullName>
    </alternativeName>
</protein>
<dbReference type="FunFam" id="3.20.20.70:FF:000043">
    <property type="entry name" value="D-tagatose-1,6-bisphosphate aldolase subunit GatY"/>
    <property type="match status" value="1"/>
</dbReference>
<evidence type="ECO:0000313" key="7">
    <source>
        <dbReference type="Proteomes" id="UP000182788"/>
    </source>
</evidence>
<dbReference type="GO" id="GO:0008270">
    <property type="term" value="F:zinc ion binding"/>
    <property type="evidence" value="ECO:0007669"/>
    <property type="project" value="InterPro"/>
</dbReference>
<dbReference type="PANTHER" id="PTHR30304:SF0">
    <property type="entry name" value="D-TAGATOSE-1,6-BISPHOSPHATE ALDOLASE SUBUNIT GATY-RELATED"/>
    <property type="match status" value="1"/>
</dbReference>
<dbReference type="CDD" id="cd00947">
    <property type="entry name" value="TBP_aldolase_IIB"/>
    <property type="match status" value="1"/>
</dbReference>
<comment type="caution">
    <text evidence="6">The sequence shown here is derived from an EMBL/GenBank/DDBJ whole genome shotgun (WGS) entry which is preliminary data.</text>
</comment>
<dbReference type="NCBIfam" id="TIGR00167">
    <property type="entry name" value="cbbA"/>
    <property type="match status" value="1"/>
</dbReference>
<dbReference type="InterPro" id="IPR050246">
    <property type="entry name" value="Class_II_FBP_aldolase"/>
</dbReference>
<evidence type="ECO:0000256" key="1">
    <source>
        <dbReference type="ARBA" id="ARBA00031246"/>
    </source>
</evidence>
<dbReference type="PANTHER" id="PTHR30304">
    <property type="entry name" value="D-TAGATOSE-1,6-BISPHOSPHATE ALDOLASE"/>
    <property type="match status" value="1"/>
</dbReference>
<dbReference type="Proteomes" id="UP000182788">
    <property type="component" value="Unassembled WGS sequence"/>
</dbReference>
<dbReference type="InterPro" id="IPR013785">
    <property type="entry name" value="Aldolase_TIM"/>
</dbReference>
<dbReference type="GO" id="GO:0009025">
    <property type="term" value="F:tagatose-bisphosphate aldolase activity"/>
    <property type="evidence" value="ECO:0007669"/>
    <property type="project" value="UniProtKB-ARBA"/>
</dbReference>
<gene>
    <name evidence="6" type="primary">kbaY</name>
    <name evidence="6" type="ORF">BAU28_15925</name>
</gene>
<dbReference type="GO" id="GO:0005975">
    <property type="term" value="P:carbohydrate metabolic process"/>
    <property type="evidence" value="ECO:0007669"/>
    <property type="project" value="InterPro"/>
</dbReference>
<dbReference type="RefSeq" id="WP_071719678.1">
    <property type="nucleotide sequence ID" value="NZ_CBCSHB010000021.1"/>
</dbReference>
<feature type="binding site" evidence="5">
    <location>
        <position position="103"/>
    </location>
    <ligand>
        <name>Zn(2+)</name>
        <dbReference type="ChEBI" id="CHEBI:29105"/>
        <label>2</label>
    </ligand>
</feature>
<feature type="binding site" evidence="4">
    <location>
        <begin position="227"/>
        <end position="230"/>
    </location>
    <ligand>
        <name>dihydroxyacetone phosphate</name>
        <dbReference type="ChEBI" id="CHEBI:57642"/>
    </ligand>
</feature>
<evidence type="ECO:0000313" key="6">
    <source>
        <dbReference type="EMBL" id="OJD76504.1"/>
    </source>
</evidence>
<feature type="binding site" evidence="4">
    <location>
        <position position="178"/>
    </location>
    <ligand>
        <name>dihydroxyacetone phosphate</name>
        <dbReference type="ChEBI" id="CHEBI:57642"/>
    </ligand>
</feature>
<dbReference type="Gene3D" id="3.20.20.70">
    <property type="entry name" value="Aldolase class I"/>
    <property type="match status" value="1"/>
</dbReference>
<dbReference type="Pfam" id="PF01116">
    <property type="entry name" value="F_bP_aldolase"/>
    <property type="match status" value="1"/>
</dbReference>
<feature type="binding site" evidence="4">
    <location>
        <begin position="206"/>
        <end position="208"/>
    </location>
    <ligand>
        <name>dihydroxyacetone phosphate</name>
        <dbReference type="ChEBI" id="CHEBI:57642"/>
    </ligand>
</feature>